<organism evidence="2 3">
    <name type="scientific">Nocardioides astragali</name>
    <dbReference type="NCBI Taxonomy" id="1776736"/>
    <lineage>
        <taxon>Bacteria</taxon>
        <taxon>Bacillati</taxon>
        <taxon>Actinomycetota</taxon>
        <taxon>Actinomycetes</taxon>
        <taxon>Propionibacteriales</taxon>
        <taxon>Nocardioidaceae</taxon>
        <taxon>Nocardioides</taxon>
    </lineage>
</organism>
<comment type="caution">
    <text evidence="2">The sequence shown here is derived from an EMBL/GenBank/DDBJ whole genome shotgun (WGS) entry which is preliminary data.</text>
</comment>
<keyword evidence="1" id="KW-0732">Signal</keyword>
<evidence type="ECO:0000256" key="1">
    <source>
        <dbReference type="SAM" id="SignalP"/>
    </source>
</evidence>
<feature type="chain" id="PRO_5045889723" evidence="1">
    <location>
        <begin position="20"/>
        <end position="270"/>
    </location>
</feature>
<dbReference type="PROSITE" id="PS51257">
    <property type="entry name" value="PROKAR_LIPOPROTEIN"/>
    <property type="match status" value="1"/>
</dbReference>
<reference evidence="3" key="1">
    <citation type="journal article" date="2019" name="Int. J. Syst. Evol. Microbiol.">
        <title>The Global Catalogue of Microorganisms (GCM) 10K type strain sequencing project: providing services to taxonomists for standard genome sequencing and annotation.</title>
        <authorList>
            <consortium name="The Broad Institute Genomics Platform"/>
            <consortium name="The Broad Institute Genome Sequencing Center for Infectious Disease"/>
            <person name="Wu L."/>
            <person name="Ma J."/>
        </authorList>
    </citation>
    <scope>NUCLEOTIDE SEQUENCE [LARGE SCALE GENOMIC DNA]</scope>
    <source>
        <strain evidence="3">FCH27</strain>
    </source>
</reference>
<dbReference type="RefSeq" id="WP_255889098.1">
    <property type="nucleotide sequence ID" value="NZ_JAFMZM010000001.1"/>
</dbReference>
<dbReference type="EMBL" id="JBHTCH010000025">
    <property type="protein sequence ID" value="MFC7362476.1"/>
    <property type="molecule type" value="Genomic_DNA"/>
</dbReference>
<feature type="signal peptide" evidence="1">
    <location>
        <begin position="1"/>
        <end position="19"/>
    </location>
</feature>
<keyword evidence="3" id="KW-1185">Reference proteome</keyword>
<accession>A0ABW2N599</accession>
<protein>
    <submittedName>
        <fullName evidence="2">Uncharacterized protein</fullName>
    </submittedName>
</protein>
<dbReference type="Proteomes" id="UP001596524">
    <property type="component" value="Unassembled WGS sequence"/>
</dbReference>
<evidence type="ECO:0000313" key="2">
    <source>
        <dbReference type="EMBL" id="MFC7362476.1"/>
    </source>
</evidence>
<sequence length="270" mass="28937">MAARGAGLIAALLAVQVVAVGCGTTSAGTLEARVGDMPGVAKVNAWSEPGDGLPFIFQVPMHLKVVMDAHASRDNILDVVEAYEGALEDGVVERLELSLRGAARVTLETGGGVSEEMVDDLVVTRGGTADGTAVTRYRVQETNLGRRVDLTLASGGLNDALAAAERYRRIEGVHLVAVKHGRFVLMVDDTVWDAELTAARIDFIRQMKERFKLHAVNLGYPHLMTLWVDAADVTAVRRLLEPHRDLGYTDVQAHQPAAQSAIPSGPVEAR</sequence>
<proteinExistence type="predicted"/>
<name>A0ABW2N599_9ACTN</name>
<evidence type="ECO:0000313" key="3">
    <source>
        <dbReference type="Proteomes" id="UP001596524"/>
    </source>
</evidence>
<gene>
    <name evidence="2" type="ORF">ACFQO6_19560</name>
</gene>